<dbReference type="PROSITE" id="PS50835">
    <property type="entry name" value="IG_LIKE"/>
    <property type="match status" value="8"/>
</dbReference>
<keyword evidence="13" id="KW-1185">Reference proteome</keyword>
<evidence type="ECO:0000256" key="2">
    <source>
        <dbReference type="ARBA" id="ARBA00022692"/>
    </source>
</evidence>
<keyword evidence="6 9" id="KW-0472">Membrane</keyword>
<keyword evidence="3" id="KW-0430">Lectin</keyword>
<evidence type="ECO:0000256" key="4">
    <source>
        <dbReference type="ARBA" id="ARBA00022889"/>
    </source>
</evidence>
<comment type="similarity">
    <text evidence="7">Belongs to the immunoglobulin superfamily. SIGLEC (sialic acid binding Ig-like lectin) family.</text>
</comment>
<dbReference type="GO" id="GO:0030246">
    <property type="term" value="F:carbohydrate binding"/>
    <property type="evidence" value="ECO:0007669"/>
    <property type="project" value="UniProtKB-KW"/>
</dbReference>
<dbReference type="GO" id="GO:0007155">
    <property type="term" value="P:cell adhesion"/>
    <property type="evidence" value="ECO:0007669"/>
    <property type="project" value="UniProtKB-KW"/>
</dbReference>
<accession>A0AAW2AT01</accession>
<evidence type="ECO:0000256" key="8">
    <source>
        <dbReference type="SAM" id="MobiDB-lite"/>
    </source>
</evidence>
<dbReference type="SMART" id="SM00409">
    <property type="entry name" value="IG"/>
    <property type="match status" value="8"/>
</dbReference>
<dbReference type="PANTHER" id="PTHR12035:SF125">
    <property type="entry name" value="SIALIC ACID-BINDING IG-LIKE LECTIN 5"/>
    <property type="match status" value="1"/>
</dbReference>
<feature type="domain" description="Ig-like" evidence="11">
    <location>
        <begin position="721"/>
        <end position="811"/>
    </location>
</feature>
<evidence type="ECO:0000256" key="5">
    <source>
        <dbReference type="ARBA" id="ARBA00022989"/>
    </source>
</evidence>
<feature type="domain" description="Ig-like" evidence="11">
    <location>
        <begin position="947"/>
        <end position="1039"/>
    </location>
</feature>
<reference evidence="12 13" key="1">
    <citation type="submission" date="2024-05" db="EMBL/GenBank/DDBJ databases">
        <title>A high-quality chromosomal-level genome assembly of Topmouth culter (Culter alburnus).</title>
        <authorList>
            <person name="Zhao H."/>
        </authorList>
    </citation>
    <scope>NUCLEOTIDE SEQUENCE [LARGE SCALE GENOMIC DNA]</scope>
    <source>
        <strain evidence="12">CATC2023</strain>
        <tissue evidence="12">Muscle</tissue>
    </source>
</reference>
<feature type="domain" description="Ig-like" evidence="11">
    <location>
        <begin position="1046"/>
        <end position="1134"/>
    </location>
</feature>
<sequence>MSVAEKVCVFVFLLQGVCCRDFSISLPEKIEALSGSCVIIKCTFEIQESADKDLTESDATGLWLKDGTDTNNHQVFNSRNPKPDHFKGEITGKLHEKNCTTVFYDVGSNHNGKYYFRIESGALKYTYYRMNTSTINVIESPPKPTVKLYEVQDQEEVLEGSSVSLRCSAETLCSSPPPTLTWSSTPRIPLSESSRQQELISDLNFTAAHRHHRVTFTCTITYQILDKNKTAQDNITLHVQYAPKISPSSSCNGTDVTECFCEVDGNPSPELEWHLSGRPVTNSSDTFISEERLSSTVLRSSITLHQSLTHTSLQCVGNNTRGTARKLFQLSTKRGQHLLPILIGVAVGVFLMMMLCIIIYCARRKNSRSSPTKQEDTTGIIMTDKDIQQEGESESVYANNVMLSPAEAATLNRQESLHYASIDFKNIKPESEEIRGVSSLTTDYAVICYSGKVRKTKGSVGGGCSSLNKRMDIRTAEKIILLIFLLKGVCCRDYSISLTEKIEALSGSCVIIKCTFEIEDKYDTNLAESDATGLWLKDGTDVNNNQVFNSSDPKPDHFKGEITGKLHEKNCTTVFYDVSSKHNGEYYFRIESGALKYTYTKLTGNISTINVLESPPKPTVKLYEVQDQEEDQEEVLEGSSVSLRCSAETLCSSPPPTLTWSSTPRIPLSESSRQQELISDLNFTAAHRHHRVTFTCTITYQILDKNKTAQDNITLHVQYAPKISPSSSCNRTDVTECFCEVDGNPSPELEWHLSGRPVTNSSDTFISEERLSSTVLRSSITLHQSLTHTSLQCVGNNTRGTARKLFQLNLSPLQCTGVCCRDYSISLTEKIEALSGSCVIIKCTFEIEDKYDTNLAESDATGLWLKDGTDVNNNQVFNSSDPKPDHFKGEITGKLHEKNCTTVFYDVSSKHNGEYYFRIESGALKYTYTKLTGNISTINVLESPPKPTVKLYEVQDQEEVLEGSSVSLRCSAETLCSSPPPTLTWSSTPRIPLSESSRQQELISDLNFTAAHRHHRVTFTCTITYQILDKNKTAQDNITLHVQYAPKISPSSSCNGTNVTECFCEVDGNPSPELEWHLSGRPVTNSSDTFISEERLSSTVLRSSITLHQSLTHTSLQCVGNNTRGTARKLLQLPPPVSRSNRSSVMIGVAVAAVLVIMFCVITWICVRKKSMKLQQTRREDATRSISTTDAVPRENEEESVYANNVMMSSAGTATENPESLIYSSIDFKNVTPESQEFRNISSLHAEYAVVKHCSGGVVKAESSMGESSRAIEAPVIVRLSVNVEMDTAEKIILFCFLLQGVCCRDFSISLTEKIEALSGSCVIIKCTFEIEDEYNKGLSESNATGLWFKDGTDKNINLVFNSSDPKPDHFKGEITGKLDENNCTTIFYNVSSNHAGKYYFRIESVGVLKYTYTEKENISTINVIESPPKPTVKLYEVQDQEEVLEGSSVSLRCSAETLCSSPPPTLTWSSTPRIPLSESSRQQELISDLNFTAAHRHHRVTFTCTITYQILDKNKTAQDSITLHVQYAPKISPSSSCNRTDVTECFCEVDGNPSPELEWHLSGRPVTNSSDTFISEERLSSTVLRSSITLHQSLTHTSLQCVSRNTHGTARKLFQLPPPVSWLNLPSVMIGVAVTALVFVMSYAITCICALPHENQGDSVYVMMSSAEATTENPESLIYSSTDFKSCKPESQEIGSISSLHANYAAIQHCSGGVSKAESSMGESSRAIDPPVIVSADEVTKQTESKDSEEELFADSSQLYGKVKRKP</sequence>
<evidence type="ECO:0000256" key="7">
    <source>
        <dbReference type="ARBA" id="ARBA00038361"/>
    </source>
</evidence>
<keyword evidence="4" id="KW-0130">Cell adhesion</keyword>
<evidence type="ECO:0000256" key="6">
    <source>
        <dbReference type="ARBA" id="ARBA00023136"/>
    </source>
</evidence>
<evidence type="ECO:0000256" key="3">
    <source>
        <dbReference type="ARBA" id="ARBA00022734"/>
    </source>
</evidence>
<evidence type="ECO:0000313" key="13">
    <source>
        <dbReference type="Proteomes" id="UP001479290"/>
    </source>
</evidence>
<dbReference type="GO" id="GO:0005886">
    <property type="term" value="C:plasma membrane"/>
    <property type="evidence" value="ECO:0007669"/>
    <property type="project" value="TreeGrafter"/>
</dbReference>
<feature type="transmembrane region" description="Helical" evidence="9">
    <location>
        <begin position="1623"/>
        <end position="1646"/>
    </location>
</feature>
<feature type="region of interest" description="Disordered" evidence="8">
    <location>
        <begin position="1717"/>
        <end position="1768"/>
    </location>
</feature>
<protein>
    <recommendedName>
        <fullName evidence="11">Ig-like domain-containing protein</fullName>
    </recommendedName>
</protein>
<feature type="transmembrane region" description="Helical" evidence="9">
    <location>
        <begin position="338"/>
        <end position="362"/>
    </location>
</feature>
<feature type="domain" description="Ig-like" evidence="11">
    <location>
        <begin position="618"/>
        <end position="714"/>
    </location>
</feature>
<feature type="domain" description="Ig-like" evidence="11">
    <location>
        <begin position="243"/>
        <end position="331"/>
    </location>
</feature>
<evidence type="ECO:0000313" key="12">
    <source>
        <dbReference type="EMBL" id="KAK9976031.1"/>
    </source>
</evidence>
<feature type="domain" description="Ig-like" evidence="11">
    <location>
        <begin position="144"/>
        <end position="236"/>
    </location>
</feature>
<evidence type="ECO:0000256" key="9">
    <source>
        <dbReference type="SAM" id="Phobius"/>
    </source>
</evidence>
<dbReference type="InterPro" id="IPR007110">
    <property type="entry name" value="Ig-like_dom"/>
</dbReference>
<name>A0AAW2AT01_CULAL</name>
<dbReference type="SUPFAM" id="SSF48726">
    <property type="entry name" value="Immunoglobulin"/>
    <property type="match status" value="9"/>
</dbReference>
<feature type="signal peptide" evidence="10">
    <location>
        <begin position="1"/>
        <end position="19"/>
    </location>
</feature>
<gene>
    <name evidence="12" type="ORF">ABG768_021255</name>
</gene>
<proteinExistence type="inferred from homology"/>
<feature type="domain" description="Ig-like" evidence="11">
    <location>
        <begin position="1530"/>
        <end position="1618"/>
    </location>
</feature>
<feature type="transmembrane region" description="Helical" evidence="9">
    <location>
        <begin position="1145"/>
        <end position="1167"/>
    </location>
</feature>
<evidence type="ECO:0000256" key="10">
    <source>
        <dbReference type="SAM" id="SignalP"/>
    </source>
</evidence>
<dbReference type="InterPro" id="IPR013783">
    <property type="entry name" value="Ig-like_fold"/>
</dbReference>
<dbReference type="InterPro" id="IPR003599">
    <property type="entry name" value="Ig_sub"/>
</dbReference>
<dbReference type="Gene3D" id="2.60.40.10">
    <property type="entry name" value="Immunoglobulins"/>
    <property type="match status" value="12"/>
</dbReference>
<keyword evidence="10" id="KW-0732">Signal</keyword>
<keyword evidence="5 9" id="KW-1133">Transmembrane helix</keyword>
<dbReference type="GO" id="GO:0033691">
    <property type="term" value="F:sialic acid binding"/>
    <property type="evidence" value="ECO:0007669"/>
    <property type="project" value="TreeGrafter"/>
</dbReference>
<feature type="chain" id="PRO_5043385444" description="Ig-like domain-containing protein" evidence="10">
    <location>
        <begin position="20"/>
        <end position="1768"/>
    </location>
</feature>
<organism evidence="12 13">
    <name type="scientific">Culter alburnus</name>
    <name type="common">Topmouth culter</name>
    <dbReference type="NCBI Taxonomy" id="194366"/>
    <lineage>
        <taxon>Eukaryota</taxon>
        <taxon>Metazoa</taxon>
        <taxon>Chordata</taxon>
        <taxon>Craniata</taxon>
        <taxon>Vertebrata</taxon>
        <taxon>Euteleostomi</taxon>
        <taxon>Actinopterygii</taxon>
        <taxon>Neopterygii</taxon>
        <taxon>Teleostei</taxon>
        <taxon>Ostariophysi</taxon>
        <taxon>Cypriniformes</taxon>
        <taxon>Xenocyprididae</taxon>
        <taxon>Xenocypridinae</taxon>
        <taxon>Culter</taxon>
    </lineage>
</organism>
<dbReference type="Proteomes" id="UP001479290">
    <property type="component" value="Unassembled WGS sequence"/>
</dbReference>
<feature type="domain" description="Ig-like" evidence="11">
    <location>
        <begin position="1431"/>
        <end position="1523"/>
    </location>
</feature>
<dbReference type="EMBL" id="JAWDJR010000004">
    <property type="protein sequence ID" value="KAK9976031.1"/>
    <property type="molecule type" value="Genomic_DNA"/>
</dbReference>
<comment type="caution">
    <text evidence="12">The sequence shown here is derived from an EMBL/GenBank/DDBJ whole genome shotgun (WGS) entry which is preliminary data.</text>
</comment>
<comment type="subcellular location">
    <subcellularLocation>
        <location evidence="1">Membrane</location>
        <topology evidence="1">Single-pass membrane protein</topology>
    </subcellularLocation>
</comment>
<dbReference type="InterPro" id="IPR051036">
    <property type="entry name" value="SIGLEC"/>
</dbReference>
<keyword evidence="2 9" id="KW-0812">Transmembrane</keyword>
<evidence type="ECO:0000256" key="1">
    <source>
        <dbReference type="ARBA" id="ARBA00004167"/>
    </source>
</evidence>
<feature type="transmembrane region" description="Helical" evidence="9">
    <location>
        <begin position="479"/>
        <end position="496"/>
    </location>
</feature>
<dbReference type="PANTHER" id="PTHR12035">
    <property type="entry name" value="SIALIC ACID BINDING IMMUNOGLOBULIN-LIKE LECTIN"/>
    <property type="match status" value="1"/>
</dbReference>
<dbReference type="InterPro" id="IPR036179">
    <property type="entry name" value="Ig-like_dom_sf"/>
</dbReference>
<evidence type="ECO:0000259" key="11">
    <source>
        <dbReference type="PROSITE" id="PS50835"/>
    </source>
</evidence>